<dbReference type="InterPro" id="IPR029364">
    <property type="entry name" value="ALKL1/2"/>
</dbReference>
<dbReference type="AlphaFoldDB" id="A0A4W6CP88"/>
<evidence type="ECO:0000256" key="9">
    <source>
        <dbReference type="ARBA" id="ARBA00033741"/>
    </source>
</evidence>
<comment type="subcellular location">
    <subcellularLocation>
        <location evidence="1">Cell membrane</location>
    </subcellularLocation>
    <subcellularLocation>
        <location evidence="2">Secreted</location>
    </subcellularLocation>
</comment>
<evidence type="ECO:0000256" key="2">
    <source>
        <dbReference type="ARBA" id="ARBA00004613"/>
    </source>
</evidence>
<evidence type="ECO:0000313" key="14">
    <source>
        <dbReference type="RefSeq" id="XP_018516872.1"/>
    </source>
</evidence>
<dbReference type="GO" id="GO:0005125">
    <property type="term" value="F:cytokine activity"/>
    <property type="evidence" value="ECO:0007669"/>
    <property type="project" value="UniProtKB-KW"/>
</dbReference>
<feature type="chain" id="PRO_5044612739" evidence="11">
    <location>
        <begin position="25"/>
        <end position="146"/>
    </location>
</feature>
<dbReference type="GO" id="GO:0070374">
    <property type="term" value="P:positive regulation of ERK1 and ERK2 cascade"/>
    <property type="evidence" value="ECO:0007669"/>
    <property type="project" value="TreeGrafter"/>
</dbReference>
<evidence type="ECO:0000256" key="6">
    <source>
        <dbReference type="ARBA" id="ARBA00022729"/>
    </source>
</evidence>
<sequence>MLLPRLPVLSALLVLLLAAGRCAAAALLRGPGTRADGRLDGRGALELVGRHQRARPETAAGLTGHGVRTPERASRSHHGLEGHPRDPRHKDKFIRHLTGPLYFNPKCRKHFNRLYHNTRDCTVPAYYKRCARLLTQLANSPRCAER</sequence>
<name>A0A4W6CP88_LATCA</name>
<dbReference type="Proteomes" id="UP000694890">
    <property type="component" value="Linkage group LG7_2"/>
</dbReference>
<evidence type="ECO:0000313" key="12">
    <source>
        <dbReference type="Ensembl" id="ENSLCAP00010014223.1"/>
    </source>
</evidence>
<accession>A0A4W6CP88</accession>
<dbReference type="Pfam" id="PF15129">
    <property type="entry name" value="ALKL1_2"/>
    <property type="match status" value="1"/>
</dbReference>
<dbReference type="GO" id="GO:0030971">
    <property type="term" value="F:receptor tyrosine kinase binding"/>
    <property type="evidence" value="ECO:0007669"/>
    <property type="project" value="InterPro"/>
</dbReference>
<reference evidence="14" key="2">
    <citation type="submission" date="2025-04" db="UniProtKB">
        <authorList>
            <consortium name="RefSeq"/>
        </authorList>
    </citation>
    <scope>IDENTIFICATION</scope>
    <source>
        <tissue evidence="14">Brain</tissue>
    </source>
</reference>
<reference evidence="12" key="3">
    <citation type="submission" date="2025-05" db="UniProtKB">
        <authorList>
            <consortium name="Ensembl"/>
        </authorList>
    </citation>
    <scope>IDENTIFICATION</scope>
</reference>
<dbReference type="CTD" id="100329254"/>
<evidence type="ECO:0000256" key="11">
    <source>
        <dbReference type="SAM" id="SignalP"/>
    </source>
</evidence>
<evidence type="ECO:0000256" key="10">
    <source>
        <dbReference type="SAM" id="MobiDB-lite"/>
    </source>
</evidence>
<keyword evidence="7" id="KW-0472">Membrane</keyword>
<comment type="similarity">
    <text evidence="9">Belongs to the ALKAL family.</text>
</comment>
<dbReference type="GeneID" id="108873220"/>
<gene>
    <name evidence="12 14" type="primary">alkal2b</name>
</gene>
<organism evidence="12 13">
    <name type="scientific">Lates calcarifer</name>
    <name type="common">Barramundi</name>
    <name type="synonym">Holocentrus calcarifer</name>
    <dbReference type="NCBI Taxonomy" id="8187"/>
    <lineage>
        <taxon>Eukaryota</taxon>
        <taxon>Metazoa</taxon>
        <taxon>Chordata</taxon>
        <taxon>Craniata</taxon>
        <taxon>Vertebrata</taxon>
        <taxon>Euteleostomi</taxon>
        <taxon>Actinopterygii</taxon>
        <taxon>Neopterygii</taxon>
        <taxon>Teleostei</taxon>
        <taxon>Neoteleostei</taxon>
        <taxon>Acanthomorphata</taxon>
        <taxon>Carangaria</taxon>
        <taxon>Carangaria incertae sedis</taxon>
        <taxon>Centropomidae</taxon>
        <taxon>Lates</taxon>
    </lineage>
</organism>
<dbReference type="PANTHER" id="PTHR28676:SF2">
    <property type="entry name" value="ALK AND LTK LIGAND 2"/>
    <property type="match status" value="1"/>
</dbReference>
<dbReference type="OrthoDB" id="9807651at2759"/>
<evidence type="ECO:0000256" key="4">
    <source>
        <dbReference type="ARBA" id="ARBA00022514"/>
    </source>
</evidence>
<dbReference type="GO" id="GO:0030298">
    <property type="term" value="F:receptor signaling protein tyrosine kinase activator activity"/>
    <property type="evidence" value="ECO:0007669"/>
    <property type="project" value="InterPro"/>
</dbReference>
<protein>
    <submittedName>
        <fullName evidence="14">ALK and LTK ligand 2b</fullName>
    </submittedName>
</protein>
<dbReference type="GO" id="GO:0005615">
    <property type="term" value="C:extracellular space"/>
    <property type="evidence" value="ECO:0007669"/>
    <property type="project" value="UniProtKB-KW"/>
</dbReference>
<dbReference type="Proteomes" id="UP000314980">
    <property type="component" value="Unassembled WGS sequence"/>
</dbReference>
<evidence type="ECO:0000256" key="7">
    <source>
        <dbReference type="ARBA" id="ARBA00023136"/>
    </source>
</evidence>
<dbReference type="PANTHER" id="PTHR28676">
    <property type="entry name" value="ALK AND LTK LIGAND 2-RELATED"/>
    <property type="match status" value="1"/>
</dbReference>
<dbReference type="GO" id="GO:0070378">
    <property type="term" value="P:positive regulation of ERK5 cascade"/>
    <property type="evidence" value="ECO:0007669"/>
    <property type="project" value="TreeGrafter"/>
</dbReference>
<feature type="region of interest" description="Disordered" evidence="10">
    <location>
        <begin position="57"/>
        <end position="91"/>
    </location>
</feature>
<dbReference type="InParanoid" id="A0A4W6CP88"/>
<dbReference type="GO" id="GO:0005886">
    <property type="term" value="C:plasma membrane"/>
    <property type="evidence" value="ECO:0007669"/>
    <property type="project" value="UniProtKB-SubCell"/>
</dbReference>
<evidence type="ECO:0000313" key="13">
    <source>
        <dbReference type="Proteomes" id="UP000314980"/>
    </source>
</evidence>
<proteinExistence type="inferred from homology"/>
<dbReference type="STRING" id="8187.ENSLCAP00010014223"/>
<reference evidence="13" key="1">
    <citation type="submission" date="2015-09" db="EMBL/GenBank/DDBJ databases">
        <authorList>
            <person name="Sai Rama Sridatta P."/>
        </authorList>
    </citation>
    <scope>NUCLEOTIDE SEQUENCE [LARGE SCALE GENOMIC DNA]</scope>
</reference>
<dbReference type="RefSeq" id="XP_018516872.1">
    <property type="nucleotide sequence ID" value="XM_018661356.2"/>
</dbReference>
<evidence type="ECO:0000256" key="8">
    <source>
        <dbReference type="ARBA" id="ARBA00023157"/>
    </source>
</evidence>
<feature type="compositionally biased region" description="Basic and acidic residues" evidence="10">
    <location>
        <begin position="68"/>
        <end position="89"/>
    </location>
</feature>
<dbReference type="GeneTree" id="ENSGT00940000159969"/>
<evidence type="ECO:0000256" key="1">
    <source>
        <dbReference type="ARBA" id="ARBA00004236"/>
    </source>
</evidence>
<keyword evidence="3" id="KW-1003">Cell membrane</keyword>
<keyword evidence="4" id="KW-0202">Cytokine</keyword>
<keyword evidence="6 11" id="KW-0732">Signal</keyword>
<evidence type="ECO:0000256" key="3">
    <source>
        <dbReference type="ARBA" id="ARBA00022475"/>
    </source>
</evidence>
<keyword evidence="5" id="KW-0964">Secreted</keyword>
<evidence type="ECO:0000256" key="5">
    <source>
        <dbReference type="ARBA" id="ARBA00022525"/>
    </source>
</evidence>
<feature type="signal peptide" evidence="11">
    <location>
        <begin position="1"/>
        <end position="24"/>
    </location>
</feature>
<dbReference type="Ensembl" id="ENSLCAT00010014527.1">
    <property type="protein sequence ID" value="ENSLCAP00010014223.1"/>
    <property type="gene ID" value="ENSLCAG00010006768.1"/>
</dbReference>
<keyword evidence="8" id="KW-1015">Disulfide bond</keyword>
<keyword evidence="13" id="KW-1185">Reference proteome</keyword>
<dbReference type="KEGG" id="lcf:108873220"/>